<feature type="binding site" evidence="18">
    <location>
        <position position="145"/>
    </location>
    <ligand>
        <name>NAD(+)</name>
        <dbReference type="ChEBI" id="CHEBI:57540"/>
    </ligand>
</feature>
<feature type="binding site" evidence="18">
    <location>
        <position position="136"/>
    </location>
    <ligand>
        <name>NAD(+)</name>
        <dbReference type="ChEBI" id="CHEBI:57540"/>
    </ligand>
</feature>
<evidence type="ECO:0000256" key="8">
    <source>
        <dbReference type="ARBA" id="ARBA00017684"/>
    </source>
</evidence>
<comment type="pathway">
    <text evidence="5 18">Metabolic intermediate biosynthesis; chorismate biosynthesis; chorismate from D-erythrose 4-phosphate and phosphoenolpyruvate: step 2/7.</text>
</comment>
<keyword evidence="11 18" id="KW-0479">Metal-binding</keyword>
<feature type="domain" description="3-dehydroquinate synthase C-terminal" evidence="20">
    <location>
        <begin position="175"/>
        <end position="323"/>
    </location>
</feature>
<dbReference type="SUPFAM" id="SSF56796">
    <property type="entry name" value="Dehydroquinate synthase-like"/>
    <property type="match status" value="1"/>
</dbReference>
<comment type="caution">
    <text evidence="18">Lacks conserved residue(s) required for the propagation of feature annotation.</text>
</comment>
<evidence type="ECO:0000313" key="22">
    <source>
        <dbReference type="Proteomes" id="UP001139410"/>
    </source>
</evidence>
<evidence type="ECO:0000256" key="9">
    <source>
        <dbReference type="ARBA" id="ARBA00022490"/>
    </source>
</evidence>
<dbReference type="AlphaFoldDB" id="A0A9X1QJ20"/>
<evidence type="ECO:0000259" key="20">
    <source>
        <dbReference type="Pfam" id="PF24621"/>
    </source>
</evidence>
<evidence type="ECO:0000256" key="17">
    <source>
        <dbReference type="ARBA" id="ARBA00023285"/>
    </source>
</evidence>
<feature type="binding site" evidence="18">
    <location>
        <position position="242"/>
    </location>
    <ligand>
        <name>Zn(2+)</name>
        <dbReference type="ChEBI" id="CHEBI:29105"/>
    </ligand>
</feature>
<evidence type="ECO:0000256" key="6">
    <source>
        <dbReference type="ARBA" id="ARBA00005412"/>
    </source>
</evidence>
<dbReference type="PANTHER" id="PTHR43622:SF7">
    <property type="entry name" value="3-DEHYDROQUINATE SYNTHASE, CHLOROPLASTIC"/>
    <property type="match status" value="1"/>
</dbReference>
<keyword evidence="13 18" id="KW-0862">Zinc</keyword>
<keyword evidence="17 18" id="KW-0170">Cobalt</keyword>
<evidence type="ECO:0000256" key="2">
    <source>
        <dbReference type="ARBA" id="ARBA00001911"/>
    </source>
</evidence>
<evidence type="ECO:0000256" key="7">
    <source>
        <dbReference type="ARBA" id="ARBA00013031"/>
    </source>
</evidence>
<dbReference type="Pfam" id="PF24621">
    <property type="entry name" value="DHQS_C"/>
    <property type="match status" value="1"/>
</dbReference>
<dbReference type="Pfam" id="PF01761">
    <property type="entry name" value="DHQ_synthase"/>
    <property type="match status" value="1"/>
</dbReference>
<evidence type="ECO:0000256" key="3">
    <source>
        <dbReference type="ARBA" id="ARBA00003485"/>
    </source>
</evidence>
<keyword evidence="22" id="KW-1185">Reference proteome</keyword>
<comment type="cofactor">
    <cofactor evidence="2 18">
        <name>NAD(+)</name>
        <dbReference type="ChEBI" id="CHEBI:57540"/>
    </cofactor>
</comment>
<gene>
    <name evidence="18 21" type="primary">aroB</name>
    <name evidence="21" type="ORF">LVY65_06165</name>
</gene>
<reference evidence="21" key="1">
    <citation type="submission" date="2022-01" db="EMBL/GenBank/DDBJ databases">
        <authorList>
            <person name="Jo J.-H."/>
            <person name="Im W.-T."/>
        </authorList>
    </citation>
    <scope>NUCLEOTIDE SEQUENCE</scope>
    <source>
        <strain evidence="21">G124</strain>
    </source>
</reference>
<dbReference type="Proteomes" id="UP001139410">
    <property type="component" value="Unassembled WGS sequence"/>
</dbReference>
<evidence type="ECO:0000259" key="19">
    <source>
        <dbReference type="Pfam" id="PF01761"/>
    </source>
</evidence>
<dbReference type="Gene3D" id="1.20.1090.10">
    <property type="entry name" value="Dehydroquinate synthase-like - alpha domain"/>
    <property type="match status" value="1"/>
</dbReference>
<evidence type="ECO:0000256" key="16">
    <source>
        <dbReference type="ARBA" id="ARBA00023239"/>
    </source>
</evidence>
<feature type="binding site" evidence="18">
    <location>
        <position position="259"/>
    </location>
    <ligand>
        <name>Zn(2+)</name>
        <dbReference type="ChEBI" id="CHEBI:29105"/>
    </ligand>
</feature>
<evidence type="ECO:0000256" key="15">
    <source>
        <dbReference type="ARBA" id="ARBA00023141"/>
    </source>
</evidence>
<keyword evidence="9 18" id="KW-0963">Cytoplasm</keyword>
<dbReference type="GO" id="GO:0000166">
    <property type="term" value="F:nucleotide binding"/>
    <property type="evidence" value="ECO:0007669"/>
    <property type="project" value="UniProtKB-KW"/>
</dbReference>
<comment type="subcellular location">
    <subcellularLocation>
        <location evidence="4 18">Cytoplasm</location>
    </subcellularLocation>
</comment>
<feature type="binding site" evidence="18">
    <location>
        <position position="178"/>
    </location>
    <ligand>
        <name>Zn(2+)</name>
        <dbReference type="ChEBI" id="CHEBI:29105"/>
    </ligand>
</feature>
<dbReference type="GO" id="GO:0003856">
    <property type="term" value="F:3-dehydroquinate synthase activity"/>
    <property type="evidence" value="ECO:0007669"/>
    <property type="project" value="UniProtKB-UniRule"/>
</dbReference>
<dbReference type="GO" id="GO:0046872">
    <property type="term" value="F:metal ion binding"/>
    <property type="evidence" value="ECO:0007669"/>
    <property type="project" value="UniProtKB-KW"/>
</dbReference>
<dbReference type="InterPro" id="IPR030963">
    <property type="entry name" value="DHQ_synth_fam"/>
</dbReference>
<evidence type="ECO:0000256" key="4">
    <source>
        <dbReference type="ARBA" id="ARBA00004496"/>
    </source>
</evidence>
<protein>
    <recommendedName>
        <fullName evidence="8 18">3-dehydroquinate synthase</fullName>
        <shortName evidence="18">DHQS</shortName>
        <ecNumber evidence="7 18">4.2.3.4</ecNumber>
    </recommendedName>
</protein>
<comment type="caution">
    <text evidence="21">The sequence shown here is derived from an EMBL/GenBank/DDBJ whole genome shotgun (WGS) entry which is preliminary data.</text>
</comment>
<dbReference type="EMBL" id="JAKFGM010000001">
    <property type="protein sequence ID" value="MCF2514648.1"/>
    <property type="molecule type" value="Genomic_DNA"/>
</dbReference>
<dbReference type="EC" id="4.2.3.4" evidence="7 18"/>
<dbReference type="CDD" id="cd08195">
    <property type="entry name" value="DHQS"/>
    <property type="match status" value="1"/>
</dbReference>
<keyword evidence="14 18" id="KW-0520">NAD</keyword>
<dbReference type="GO" id="GO:0008652">
    <property type="term" value="P:amino acid biosynthetic process"/>
    <property type="evidence" value="ECO:0007669"/>
    <property type="project" value="UniProtKB-KW"/>
</dbReference>
<evidence type="ECO:0000256" key="12">
    <source>
        <dbReference type="ARBA" id="ARBA00022741"/>
    </source>
</evidence>
<keyword evidence="16 18" id="KW-0456">Lyase</keyword>
<feature type="domain" description="3-dehydroquinate synthase N-terminal" evidence="19">
    <location>
        <begin position="61"/>
        <end position="173"/>
    </location>
</feature>
<evidence type="ECO:0000256" key="14">
    <source>
        <dbReference type="ARBA" id="ARBA00023027"/>
    </source>
</evidence>
<dbReference type="InterPro" id="IPR016037">
    <property type="entry name" value="DHQ_synth_AroB"/>
</dbReference>
<evidence type="ECO:0000256" key="18">
    <source>
        <dbReference type="HAMAP-Rule" id="MF_00110"/>
    </source>
</evidence>
<name>A0A9X1QJ20_9SPHN</name>
<feature type="binding site" evidence="18">
    <location>
        <begin position="65"/>
        <end position="70"/>
    </location>
    <ligand>
        <name>NAD(+)</name>
        <dbReference type="ChEBI" id="CHEBI:57540"/>
    </ligand>
</feature>
<comment type="catalytic activity">
    <reaction evidence="1 18">
        <text>7-phospho-2-dehydro-3-deoxy-D-arabino-heptonate = 3-dehydroquinate + phosphate</text>
        <dbReference type="Rhea" id="RHEA:21968"/>
        <dbReference type="ChEBI" id="CHEBI:32364"/>
        <dbReference type="ChEBI" id="CHEBI:43474"/>
        <dbReference type="ChEBI" id="CHEBI:58394"/>
        <dbReference type="EC" id="4.2.3.4"/>
    </reaction>
</comment>
<accession>A0A9X1QJ20</accession>
<dbReference type="InterPro" id="IPR056179">
    <property type="entry name" value="DHQS_C"/>
</dbReference>
<keyword evidence="10 18" id="KW-0028">Amino-acid biosynthesis</keyword>
<evidence type="ECO:0000256" key="13">
    <source>
        <dbReference type="ARBA" id="ARBA00022833"/>
    </source>
</evidence>
<comment type="similarity">
    <text evidence="6 18">Belongs to the sugar phosphate cyclases superfamily. Dehydroquinate synthase family.</text>
</comment>
<dbReference type="RefSeq" id="WP_235067102.1">
    <property type="nucleotide sequence ID" value="NZ_JAKFGM010000001.1"/>
</dbReference>
<evidence type="ECO:0000256" key="10">
    <source>
        <dbReference type="ARBA" id="ARBA00022605"/>
    </source>
</evidence>
<dbReference type="InterPro" id="IPR050071">
    <property type="entry name" value="Dehydroquinate_synthase"/>
</dbReference>
<dbReference type="NCBIfam" id="TIGR01357">
    <property type="entry name" value="aroB"/>
    <property type="match status" value="1"/>
</dbReference>
<keyword evidence="15 18" id="KW-0057">Aromatic amino acid biosynthesis</keyword>
<keyword evidence="12 18" id="KW-0547">Nucleotide-binding</keyword>
<sequence length="358" mass="37982">MTVIRVDLPQRSYEVLIGAVEASIDRIQDLARGTAPILVSEPRVFALHGTAIADALGADPILVPEGESAKDWTNLYQLLAGLAERNASRDTPIVALGGGSVGDLAGLAAALFKRGCPIVHLPTTLLAQADSAIGGKTAIDAFGEKNLIGTFHQPALVVADPAFLDTLDPTQLRSGYAEVVKYGLIDDPAFFAWCEANGRGVLAGHRDLRHQAITSAVRAKARIVVEDFEDRRGRRALLNLGHSFGHAIEAERGIGAMLHGEAVALGIVLAFRLSSELGICPATDTERVASHFSACGLPTRLADIGLSKRGMELTRWIGRDKKNSAGRCALVLTRGIGRAFLEQAVDTQRLAAFLDSAS</sequence>
<feature type="binding site" evidence="18">
    <location>
        <begin position="123"/>
        <end position="124"/>
    </location>
    <ligand>
        <name>NAD(+)</name>
        <dbReference type="ChEBI" id="CHEBI:57540"/>
    </ligand>
</feature>
<dbReference type="PIRSF" id="PIRSF001455">
    <property type="entry name" value="DHQ_synth"/>
    <property type="match status" value="1"/>
</dbReference>
<organism evidence="21 22">
    <name type="scientific">Sphingomonas cremea</name>
    <dbReference type="NCBI Taxonomy" id="2904799"/>
    <lineage>
        <taxon>Bacteria</taxon>
        <taxon>Pseudomonadati</taxon>
        <taxon>Pseudomonadota</taxon>
        <taxon>Alphaproteobacteria</taxon>
        <taxon>Sphingomonadales</taxon>
        <taxon>Sphingomonadaceae</taxon>
        <taxon>Sphingomonas</taxon>
    </lineage>
</organism>
<dbReference type="PANTHER" id="PTHR43622">
    <property type="entry name" value="3-DEHYDROQUINATE SYNTHASE"/>
    <property type="match status" value="1"/>
</dbReference>
<evidence type="ECO:0000256" key="5">
    <source>
        <dbReference type="ARBA" id="ARBA00004661"/>
    </source>
</evidence>
<comment type="cofactor">
    <cofactor evidence="18">
        <name>Co(2+)</name>
        <dbReference type="ChEBI" id="CHEBI:48828"/>
    </cofactor>
    <cofactor evidence="18">
        <name>Zn(2+)</name>
        <dbReference type="ChEBI" id="CHEBI:29105"/>
    </cofactor>
    <text evidence="18">Binds 1 divalent metal cation per subunit. Can use either Co(2+) or Zn(2+).</text>
</comment>
<evidence type="ECO:0000313" key="21">
    <source>
        <dbReference type="EMBL" id="MCF2514648.1"/>
    </source>
</evidence>
<dbReference type="GO" id="GO:0005737">
    <property type="term" value="C:cytoplasm"/>
    <property type="evidence" value="ECO:0007669"/>
    <property type="project" value="UniProtKB-SubCell"/>
</dbReference>
<dbReference type="HAMAP" id="MF_00110">
    <property type="entry name" value="DHQ_synthase"/>
    <property type="match status" value="1"/>
</dbReference>
<evidence type="ECO:0000256" key="11">
    <source>
        <dbReference type="ARBA" id="ARBA00022723"/>
    </source>
</evidence>
<dbReference type="GO" id="GO:0009073">
    <property type="term" value="P:aromatic amino acid family biosynthetic process"/>
    <property type="evidence" value="ECO:0007669"/>
    <property type="project" value="UniProtKB-KW"/>
</dbReference>
<feature type="binding site" evidence="18">
    <location>
        <begin position="163"/>
        <end position="166"/>
    </location>
    <ligand>
        <name>NAD(+)</name>
        <dbReference type="ChEBI" id="CHEBI:57540"/>
    </ligand>
</feature>
<proteinExistence type="inferred from homology"/>
<dbReference type="GO" id="GO:0009423">
    <property type="term" value="P:chorismate biosynthetic process"/>
    <property type="evidence" value="ECO:0007669"/>
    <property type="project" value="UniProtKB-UniRule"/>
</dbReference>
<evidence type="ECO:0000256" key="1">
    <source>
        <dbReference type="ARBA" id="ARBA00001393"/>
    </source>
</evidence>
<dbReference type="InterPro" id="IPR030960">
    <property type="entry name" value="DHQS/DOIS_N"/>
</dbReference>
<comment type="function">
    <text evidence="3 18">Catalyzes the conversion of 3-deoxy-D-arabino-heptulosonate 7-phosphate (DAHP) to dehydroquinate (DHQ).</text>
</comment>
<dbReference type="Gene3D" id="3.40.50.1970">
    <property type="match status" value="1"/>
</dbReference>